<evidence type="ECO:0000256" key="3">
    <source>
        <dbReference type="ARBA" id="ARBA00021315"/>
    </source>
</evidence>
<evidence type="ECO:0000259" key="10">
    <source>
        <dbReference type="Pfam" id="PF02463"/>
    </source>
</evidence>
<gene>
    <name evidence="11" type="primary">recN</name>
    <name evidence="11" type="ORF">E4680_08395</name>
</gene>
<dbReference type="OrthoDB" id="9806954at2"/>
<keyword evidence="5 9" id="KW-0227">DNA damage</keyword>
<dbReference type="NCBIfam" id="TIGR00634">
    <property type="entry name" value="recN"/>
    <property type="match status" value="1"/>
</dbReference>
<keyword evidence="7 9" id="KW-0234">DNA repair</keyword>
<feature type="domain" description="RecF/RecN/SMC N-terminal" evidence="10">
    <location>
        <begin position="1"/>
        <end position="506"/>
    </location>
</feature>
<dbReference type="NCBIfam" id="NF008121">
    <property type="entry name" value="PRK10869.1"/>
    <property type="match status" value="1"/>
</dbReference>
<evidence type="ECO:0000256" key="5">
    <source>
        <dbReference type="ARBA" id="ARBA00022763"/>
    </source>
</evidence>
<evidence type="ECO:0000313" key="11">
    <source>
        <dbReference type="EMBL" id="TFZ82489.1"/>
    </source>
</evidence>
<evidence type="ECO:0000256" key="6">
    <source>
        <dbReference type="ARBA" id="ARBA00022840"/>
    </source>
</evidence>
<evidence type="ECO:0000313" key="12">
    <source>
        <dbReference type="Proteomes" id="UP000297890"/>
    </source>
</evidence>
<sequence>MLTRLEIRNYTLIDHLELDFGPGFSTLTGETGAGKSILIDALGLLLGDRARLDLIRTGASRAELSAAFDLRDLPAVAHWLADEGLDDGDSCQLRRVLQRDGGSRMTLNGRMVTAQTLRILGPMLLEIHGQHAHQSLLQNAAQRALLDRIGGHDALLAEVNHAYTALREILDARSRIDQSAGNGAAQADWLQAQISELQAHTPQTAEWSALVAEHKRHAHGERLLSLAQATLDRLAGEDAPTVPALQQAHRDMAEACRLDPTLNEVALLLEQALIPAQEAERALAHYLADAQVDPERLAWLENRIADYHQLSRKHQCAPEDLPEVQERLSRELEELEHQAERHAELEAQEAAARSTYARAAERLSAARRETATHLATQIEAQVRVLGLPHAQVDFSVAPQADRLSPNGYDRVEITLSMNPGQPLKPLARVASGGELSRIALAIAVVATHHAPAGCMIFDEVDAGVGGAVAALIGQRLSDLATYRQVLCVTHQAQVAAYAQQHYRVAKEVLDAQTRTRVVPLTESEAIEELARMLGGQTITERARAHARELRAQALQSAAASSSPSGTV</sequence>
<dbReference type="CDD" id="cd03241">
    <property type="entry name" value="ABC_RecN"/>
    <property type="match status" value="2"/>
</dbReference>
<dbReference type="GO" id="GO:0043590">
    <property type="term" value="C:bacterial nucleoid"/>
    <property type="evidence" value="ECO:0007669"/>
    <property type="project" value="TreeGrafter"/>
</dbReference>
<evidence type="ECO:0000256" key="4">
    <source>
        <dbReference type="ARBA" id="ARBA00022741"/>
    </source>
</evidence>
<dbReference type="Proteomes" id="UP000297890">
    <property type="component" value="Unassembled WGS sequence"/>
</dbReference>
<keyword evidence="6" id="KW-0067">ATP-binding</keyword>
<evidence type="ECO:0000256" key="7">
    <source>
        <dbReference type="ARBA" id="ARBA00023204"/>
    </source>
</evidence>
<dbReference type="GO" id="GO:0006281">
    <property type="term" value="P:DNA repair"/>
    <property type="evidence" value="ECO:0007669"/>
    <property type="project" value="UniProtKB-KW"/>
</dbReference>
<name>A0A4Z0FAL6_9GAMM</name>
<dbReference type="FunFam" id="3.40.50.300:FF:000319">
    <property type="entry name" value="DNA repair protein RecN"/>
    <property type="match status" value="1"/>
</dbReference>
<dbReference type="AlphaFoldDB" id="A0A4Z0FAL6"/>
<dbReference type="EMBL" id="SRIO01000009">
    <property type="protein sequence ID" value="TFZ82489.1"/>
    <property type="molecule type" value="Genomic_DNA"/>
</dbReference>
<comment type="function">
    <text evidence="1 9">May be involved in recombinational repair of damaged DNA.</text>
</comment>
<dbReference type="Pfam" id="PF02463">
    <property type="entry name" value="SMC_N"/>
    <property type="match status" value="1"/>
</dbReference>
<dbReference type="FunFam" id="3.40.50.300:FF:000356">
    <property type="entry name" value="DNA repair protein RecN"/>
    <property type="match status" value="1"/>
</dbReference>
<accession>A0A4Z0FAL6</accession>
<dbReference type="Gene3D" id="3.40.50.300">
    <property type="entry name" value="P-loop containing nucleotide triphosphate hydrolases"/>
    <property type="match status" value="2"/>
</dbReference>
<evidence type="ECO:0000256" key="2">
    <source>
        <dbReference type="ARBA" id="ARBA00009441"/>
    </source>
</evidence>
<comment type="caution">
    <text evidence="11">The sequence shown here is derived from an EMBL/GenBank/DDBJ whole genome shotgun (WGS) entry which is preliminary data.</text>
</comment>
<dbReference type="PANTHER" id="PTHR11059">
    <property type="entry name" value="DNA REPAIR PROTEIN RECN"/>
    <property type="match status" value="1"/>
</dbReference>
<dbReference type="PIRSF" id="PIRSF003128">
    <property type="entry name" value="RecN"/>
    <property type="match status" value="1"/>
</dbReference>
<dbReference type="GO" id="GO:0006310">
    <property type="term" value="P:DNA recombination"/>
    <property type="evidence" value="ECO:0007669"/>
    <property type="project" value="InterPro"/>
</dbReference>
<proteinExistence type="inferred from homology"/>
<comment type="similarity">
    <text evidence="2 9">Belongs to the RecN family.</text>
</comment>
<evidence type="ECO:0000256" key="1">
    <source>
        <dbReference type="ARBA" id="ARBA00003618"/>
    </source>
</evidence>
<evidence type="ECO:0000256" key="9">
    <source>
        <dbReference type="PIRNR" id="PIRNR003128"/>
    </source>
</evidence>
<dbReference type="InterPro" id="IPR003395">
    <property type="entry name" value="RecF/RecN/SMC_N"/>
</dbReference>
<dbReference type="GO" id="GO:0009432">
    <property type="term" value="P:SOS response"/>
    <property type="evidence" value="ECO:0007669"/>
    <property type="project" value="TreeGrafter"/>
</dbReference>
<organism evidence="11 12">
    <name type="scientific">Candidatus Macondimonas diazotrophica</name>
    <dbReference type="NCBI Taxonomy" id="2305248"/>
    <lineage>
        <taxon>Bacteria</taxon>
        <taxon>Pseudomonadati</taxon>
        <taxon>Pseudomonadota</taxon>
        <taxon>Gammaproteobacteria</taxon>
        <taxon>Chromatiales</taxon>
        <taxon>Ectothiorhodospiraceae</taxon>
        <taxon>Candidatus Macondimonas</taxon>
    </lineage>
</organism>
<dbReference type="GO" id="GO:0005524">
    <property type="term" value="F:ATP binding"/>
    <property type="evidence" value="ECO:0007669"/>
    <property type="project" value="UniProtKB-KW"/>
</dbReference>
<dbReference type="InterPro" id="IPR004604">
    <property type="entry name" value="DNA_recomb/repair_RecN"/>
</dbReference>
<protein>
    <recommendedName>
        <fullName evidence="3 9">DNA repair protein RecN</fullName>
    </recommendedName>
    <alternativeName>
        <fullName evidence="8 9">Recombination protein N</fullName>
    </alternativeName>
</protein>
<reference evidence="11 12" key="1">
    <citation type="journal article" date="2019" name="ISME J.">
        <title>Candidatus Macondimonas diazotrophica, a novel gammaproteobacterial genus dominating crude-oil-contaminated coastal sediments.</title>
        <authorList>
            <person name="Karthikeyan S."/>
            <person name="Konstantinidis K."/>
        </authorList>
    </citation>
    <scope>NUCLEOTIDE SEQUENCE [LARGE SCALE GENOMIC DNA]</scope>
    <source>
        <strain evidence="11 12">KTK01</strain>
    </source>
</reference>
<keyword evidence="4" id="KW-0547">Nucleotide-binding</keyword>
<dbReference type="RefSeq" id="WP_135281964.1">
    <property type="nucleotide sequence ID" value="NZ_SRIO01000009.1"/>
</dbReference>
<evidence type="ECO:0000256" key="8">
    <source>
        <dbReference type="ARBA" id="ARBA00033408"/>
    </source>
</evidence>
<keyword evidence="12" id="KW-1185">Reference proteome</keyword>
<dbReference type="SUPFAM" id="SSF52540">
    <property type="entry name" value="P-loop containing nucleoside triphosphate hydrolases"/>
    <property type="match status" value="1"/>
</dbReference>
<dbReference type="InterPro" id="IPR027417">
    <property type="entry name" value="P-loop_NTPase"/>
</dbReference>
<dbReference type="PANTHER" id="PTHR11059:SF0">
    <property type="entry name" value="DNA REPAIR PROTEIN RECN"/>
    <property type="match status" value="1"/>
</dbReference>